<comment type="caution">
    <text evidence="14">The sequence shown here is derived from an EMBL/GenBank/DDBJ whole genome shotgun (WGS) entry which is preliminary data.</text>
</comment>
<keyword evidence="15" id="KW-1185">Reference proteome</keyword>
<dbReference type="FunFam" id="3.40.50.720:FF:000131">
    <property type="entry name" value="Short-chain dehydrogenase/reductase 3"/>
    <property type="match status" value="1"/>
</dbReference>
<dbReference type="GO" id="GO:0005811">
    <property type="term" value="C:lipid droplet"/>
    <property type="evidence" value="ECO:0007669"/>
    <property type="project" value="TreeGrafter"/>
</dbReference>
<evidence type="ECO:0000256" key="7">
    <source>
        <dbReference type="ARBA" id="ARBA00023098"/>
    </source>
</evidence>
<evidence type="ECO:0000313" key="14">
    <source>
        <dbReference type="EMBL" id="KAJ8042428.1"/>
    </source>
</evidence>
<keyword evidence="6" id="KW-0560">Oxidoreductase</keyword>
<evidence type="ECO:0000256" key="6">
    <source>
        <dbReference type="ARBA" id="ARBA00023002"/>
    </source>
</evidence>
<feature type="transmembrane region" description="Helical" evidence="13">
    <location>
        <begin position="12"/>
        <end position="32"/>
    </location>
</feature>
<evidence type="ECO:0000256" key="10">
    <source>
        <dbReference type="ARBA" id="ARBA00068717"/>
    </source>
</evidence>
<dbReference type="OrthoDB" id="10253736at2759"/>
<dbReference type="InterPro" id="IPR036291">
    <property type="entry name" value="NAD(P)-bd_dom_sf"/>
</dbReference>
<evidence type="ECO:0000256" key="3">
    <source>
        <dbReference type="ARBA" id="ARBA00022692"/>
    </source>
</evidence>
<comment type="similarity">
    <text evidence="2 12">Belongs to the short-chain dehydrogenases/reductases (SDR) family.</text>
</comment>
<name>A0A9Q1CCY5_HOLLE</name>
<evidence type="ECO:0000256" key="13">
    <source>
        <dbReference type="SAM" id="Phobius"/>
    </source>
</evidence>
<keyword evidence="8 13" id="KW-0472">Membrane</keyword>
<evidence type="ECO:0000256" key="1">
    <source>
        <dbReference type="ARBA" id="ARBA00004141"/>
    </source>
</evidence>
<evidence type="ECO:0000256" key="8">
    <source>
        <dbReference type="ARBA" id="ARBA00023136"/>
    </source>
</evidence>
<evidence type="ECO:0000256" key="12">
    <source>
        <dbReference type="RuleBase" id="RU000363"/>
    </source>
</evidence>
<organism evidence="14 15">
    <name type="scientific">Holothuria leucospilota</name>
    <name type="common">Black long sea cucumber</name>
    <name type="synonym">Mertensiothuria leucospilota</name>
    <dbReference type="NCBI Taxonomy" id="206669"/>
    <lineage>
        <taxon>Eukaryota</taxon>
        <taxon>Metazoa</taxon>
        <taxon>Echinodermata</taxon>
        <taxon>Eleutherozoa</taxon>
        <taxon>Echinozoa</taxon>
        <taxon>Holothuroidea</taxon>
        <taxon>Aspidochirotacea</taxon>
        <taxon>Aspidochirotida</taxon>
        <taxon>Holothuriidae</taxon>
        <taxon>Holothuria</taxon>
    </lineage>
</organism>
<dbReference type="AlphaFoldDB" id="A0A9Q1CCY5"/>
<dbReference type="Pfam" id="PF00106">
    <property type="entry name" value="adh_short"/>
    <property type="match status" value="1"/>
</dbReference>
<evidence type="ECO:0000256" key="5">
    <source>
        <dbReference type="ARBA" id="ARBA00022989"/>
    </source>
</evidence>
<gene>
    <name evidence="14" type="ORF">HOLleu_13482</name>
</gene>
<evidence type="ECO:0000313" key="15">
    <source>
        <dbReference type="Proteomes" id="UP001152320"/>
    </source>
</evidence>
<keyword evidence="4" id="KW-0521">NADP</keyword>
<dbReference type="PANTHER" id="PTHR24322">
    <property type="entry name" value="PKSB"/>
    <property type="match status" value="1"/>
</dbReference>
<dbReference type="Gene3D" id="3.40.50.720">
    <property type="entry name" value="NAD(P)-binding Rossmann-like Domain"/>
    <property type="match status" value="1"/>
</dbReference>
<comment type="subcellular location">
    <subcellularLocation>
        <location evidence="1">Membrane</location>
        <topology evidence="1">Multi-pass membrane protein</topology>
    </subcellularLocation>
</comment>
<dbReference type="InterPro" id="IPR002347">
    <property type="entry name" value="SDR_fam"/>
</dbReference>
<sequence>MFAAIFEIVFTLLKFIAFCAFGFLKAIIPLALQRKKSVRNKVVLVTGAGHGIGREIALNFARAGANLVLWDIDISGNEETARLVEELNVKAYTYTCDVRKREIVYKVAEDVKREVGHISVLVNNAGIVAGKYFLDVKDEEIIRTMEVNTMAHFWVTLKAFLPDMVRANEGHVVTIASILGETGLAGVPEYTASKFAVRGLHDTILKEMHVIKSDVKCTVVCPYGVSSGMFEGIHTRFEFLLPFMTVEYVGKKTVQAVLTDTEVLYLPPHIQALVFLRTILPTPALLELEDVLNLNEAMKTFVGRNRGEMKKET</sequence>
<evidence type="ECO:0000256" key="11">
    <source>
        <dbReference type="ARBA" id="ARBA00082544"/>
    </source>
</evidence>
<protein>
    <recommendedName>
        <fullName evidence="10">Short-chain dehydrogenase/reductase 3</fullName>
    </recommendedName>
    <alternativeName>
        <fullName evidence="11">Retinal short-chain dehydrogenase/reductase 1</fullName>
    </alternativeName>
</protein>
<keyword evidence="7" id="KW-0443">Lipid metabolism</keyword>
<accession>A0A9Q1CCY5</accession>
<dbReference type="GO" id="GO:0016020">
    <property type="term" value="C:membrane"/>
    <property type="evidence" value="ECO:0007669"/>
    <property type="project" value="UniProtKB-SubCell"/>
</dbReference>
<dbReference type="PANTHER" id="PTHR24322:SF746">
    <property type="entry name" value="SHORT CHAIN DEHYDROGENASE_REDUCTASE FAMILY 16C MEMBER 5"/>
    <property type="match status" value="1"/>
</dbReference>
<evidence type="ECO:0000256" key="9">
    <source>
        <dbReference type="ARBA" id="ARBA00059620"/>
    </source>
</evidence>
<keyword evidence="5 13" id="KW-1133">Transmembrane helix</keyword>
<proteinExistence type="inferred from homology"/>
<evidence type="ECO:0000256" key="4">
    <source>
        <dbReference type="ARBA" id="ARBA00022857"/>
    </source>
</evidence>
<dbReference type="PRINTS" id="PR00081">
    <property type="entry name" value="GDHRDH"/>
</dbReference>
<dbReference type="CDD" id="cd05339">
    <property type="entry name" value="17beta-HSDXI-like_SDR_c"/>
    <property type="match status" value="1"/>
</dbReference>
<dbReference type="GO" id="GO:0052650">
    <property type="term" value="F:all-trans-retinol dehydrogenase (NADP+) activity"/>
    <property type="evidence" value="ECO:0007669"/>
    <property type="project" value="UniProtKB-ARBA"/>
</dbReference>
<reference evidence="14" key="1">
    <citation type="submission" date="2021-10" db="EMBL/GenBank/DDBJ databases">
        <title>Tropical sea cucumber genome reveals ecological adaptation and Cuvierian tubules defense mechanism.</title>
        <authorList>
            <person name="Chen T."/>
        </authorList>
    </citation>
    <scope>NUCLEOTIDE SEQUENCE</scope>
    <source>
        <strain evidence="14">Nanhai2018</strain>
        <tissue evidence="14">Muscle</tissue>
    </source>
</reference>
<dbReference type="SUPFAM" id="SSF51735">
    <property type="entry name" value="NAD(P)-binding Rossmann-fold domains"/>
    <property type="match status" value="1"/>
</dbReference>
<evidence type="ECO:0000256" key="2">
    <source>
        <dbReference type="ARBA" id="ARBA00006484"/>
    </source>
</evidence>
<dbReference type="Proteomes" id="UP001152320">
    <property type="component" value="Chromosome 5"/>
</dbReference>
<keyword evidence="3 13" id="KW-0812">Transmembrane</keyword>
<dbReference type="EMBL" id="JAIZAY010000005">
    <property type="protein sequence ID" value="KAJ8042428.1"/>
    <property type="molecule type" value="Genomic_DNA"/>
</dbReference>
<comment type="function">
    <text evidence="9">Catalyzes the reduction of all-trans-retinal to all-trans-retinol in the presence of NADPH.</text>
</comment>
<dbReference type="PRINTS" id="PR00080">
    <property type="entry name" value="SDRFAMILY"/>
</dbReference>